<feature type="region of interest" description="Disordered" evidence="1">
    <location>
        <begin position="312"/>
        <end position="365"/>
    </location>
</feature>
<accession>A0A8H3I781</accession>
<proteinExistence type="predicted"/>
<evidence type="ECO:0000256" key="1">
    <source>
        <dbReference type="SAM" id="MobiDB-lite"/>
    </source>
</evidence>
<dbReference type="EMBL" id="CAJPDS010000005">
    <property type="protein sequence ID" value="CAF9907493.1"/>
    <property type="molecule type" value="Genomic_DNA"/>
</dbReference>
<reference evidence="2" key="1">
    <citation type="submission" date="2021-03" db="EMBL/GenBank/DDBJ databases">
        <authorList>
            <person name="Tagirdzhanova G."/>
        </authorList>
    </citation>
    <scope>NUCLEOTIDE SEQUENCE</scope>
</reference>
<feature type="compositionally biased region" description="Basic and acidic residues" evidence="1">
    <location>
        <begin position="10"/>
        <end position="32"/>
    </location>
</feature>
<sequence length="392" mass="43155">MASRYSSDSLEDRLKEAKVNSDKNRGRGRTETFHPTPRQSPTVPSRDRIPTPSVACGTALTPDIQRILDYQAAVYRAPPEPVVETDPKAAERRPGDIVNKFCNICSDEPGVRTWCVHPEHEGVGWDLFQDAIHNRGLLEIEGKELVVAQPKIKRSFRPLFNMIHPQNLCTLLTENVQDAATHWIVFTTNGTLLGYSEGTTIEQGRTVAALAGAAWRINNNLVVHGLEDIPDSGPFLKNIAIFPYHDPESSEAGLKSMLAEVNGMVIAVHDVKERLLVAAMHPVDALKTTEADEASEKLKSFHVFDETDPAAKEGVGVKKDDSGSSRGSDESESGSTKVSKSQAKKGKSKATGDEDIEEQSFSKKERLMMKVEGMVDVLLADLADFKMPDEFY</sequence>
<feature type="compositionally biased region" description="Basic and acidic residues" evidence="1">
    <location>
        <begin position="312"/>
        <end position="329"/>
    </location>
</feature>
<dbReference type="AlphaFoldDB" id="A0A8H3I781"/>
<feature type="region of interest" description="Disordered" evidence="1">
    <location>
        <begin position="1"/>
        <end position="53"/>
    </location>
</feature>
<keyword evidence="3" id="KW-1185">Reference proteome</keyword>
<evidence type="ECO:0000313" key="2">
    <source>
        <dbReference type="EMBL" id="CAF9907493.1"/>
    </source>
</evidence>
<protein>
    <submittedName>
        <fullName evidence="2">Uncharacterized protein</fullName>
    </submittedName>
</protein>
<dbReference type="Gene3D" id="3.30.450.30">
    <property type="entry name" value="Dynein light chain 2a, cytoplasmic"/>
    <property type="match status" value="1"/>
</dbReference>
<dbReference type="Proteomes" id="UP000664521">
    <property type="component" value="Unassembled WGS sequence"/>
</dbReference>
<evidence type="ECO:0000313" key="3">
    <source>
        <dbReference type="Proteomes" id="UP000664521"/>
    </source>
</evidence>
<dbReference type="OrthoDB" id="3924760at2759"/>
<organism evidence="2 3">
    <name type="scientific">Heterodermia speciosa</name>
    <dbReference type="NCBI Taxonomy" id="116794"/>
    <lineage>
        <taxon>Eukaryota</taxon>
        <taxon>Fungi</taxon>
        <taxon>Dikarya</taxon>
        <taxon>Ascomycota</taxon>
        <taxon>Pezizomycotina</taxon>
        <taxon>Lecanoromycetes</taxon>
        <taxon>OSLEUM clade</taxon>
        <taxon>Lecanoromycetidae</taxon>
        <taxon>Caliciales</taxon>
        <taxon>Physciaceae</taxon>
        <taxon>Heterodermia</taxon>
    </lineage>
</organism>
<gene>
    <name evidence="2" type="ORF">HETSPECPRED_007144</name>
</gene>
<comment type="caution">
    <text evidence="2">The sequence shown here is derived from an EMBL/GenBank/DDBJ whole genome shotgun (WGS) entry which is preliminary data.</text>
</comment>
<name>A0A8H3I781_9LECA</name>